<feature type="compositionally biased region" description="Basic and acidic residues" evidence="1">
    <location>
        <begin position="147"/>
        <end position="173"/>
    </location>
</feature>
<proteinExistence type="predicted"/>
<organism evidence="2 3">
    <name type="scientific">Trichomalopsis sarcophagae</name>
    <dbReference type="NCBI Taxonomy" id="543379"/>
    <lineage>
        <taxon>Eukaryota</taxon>
        <taxon>Metazoa</taxon>
        <taxon>Ecdysozoa</taxon>
        <taxon>Arthropoda</taxon>
        <taxon>Hexapoda</taxon>
        <taxon>Insecta</taxon>
        <taxon>Pterygota</taxon>
        <taxon>Neoptera</taxon>
        <taxon>Endopterygota</taxon>
        <taxon>Hymenoptera</taxon>
        <taxon>Apocrita</taxon>
        <taxon>Proctotrupomorpha</taxon>
        <taxon>Chalcidoidea</taxon>
        <taxon>Pteromalidae</taxon>
        <taxon>Pteromalinae</taxon>
        <taxon>Trichomalopsis</taxon>
    </lineage>
</organism>
<dbReference type="EMBL" id="NNAY01001795">
    <property type="protein sequence ID" value="OXU22896.1"/>
    <property type="molecule type" value="Genomic_DNA"/>
</dbReference>
<protein>
    <submittedName>
        <fullName evidence="2">Uncharacterized protein</fullName>
    </submittedName>
</protein>
<accession>A0A232EX14</accession>
<evidence type="ECO:0000256" key="1">
    <source>
        <dbReference type="SAM" id="MobiDB-lite"/>
    </source>
</evidence>
<reference evidence="2 3" key="1">
    <citation type="journal article" date="2017" name="Curr. Biol.">
        <title>The Evolution of Venom by Co-option of Single-Copy Genes.</title>
        <authorList>
            <person name="Martinson E.O."/>
            <person name="Mrinalini"/>
            <person name="Kelkar Y.D."/>
            <person name="Chang C.H."/>
            <person name="Werren J.H."/>
        </authorList>
    </citation>
    <scope>NUCLEOTIDE SEQUENCE [LARGE SCALE GENOMIC DNA]</scope>
    <source>
        <strain evidence="2 3">Alberta</strain>
        <tissue evidence="2">Whole body</tissue>
    </source>
</reference>
<gene>
    <name evidence="2" type="ORF">TSAR_014174</name>
</gene>
<name>A0A232EX14_9HYME</name>
<keyword evidence="3" id="KW-1185">Reference proteome</keyword>
<comment type="caution">
    <text evidence="2">The sequence shown here is derived from an EMBL/GenBank/DDBJ whole genome shotgun (WGS) entry which is preliminary data.</text>
</comment>
<evidence type="ECO:0000313" key="3">
    <source>
        <dbReference type="Proteomes" id="UP000215335"/>
    </source>
</evidence>
<feature type="region of interest" description="Disordered" evidence="1">
    <location>
        <begin position="147"/>
        <end position="177"/>
    </location>
</feature>
<sequence length="201" mass="22846">MMIPRTSLEIRPVDSTSTQRAFEYNHVFASSSASPSSTFVSQNSCLPLQNQVPVVRSSTQGTFDINTTAPSTSGKANDFLKNFNNIGTDHVDRISAKISELRQDIQLWFKQCFEGFATKMMESLPAIISEQLIEAIINVQATQENKFENEGKSEKSEPTAENNTKEEENIEHDQYDEENAYVIDDEEYQFLNEDEDQLNER</sequence>
<evidence type="ECO:0000313" key="2">
    <source>
        <dbReference type="EMBL" id="OXU22896.1"/>
    </source>
</evidence>
<dbReference type="Proteomes" id="UP000215335">
    <property type="component" value="Unassembled WGS sequence"/>
</dbReference>
<dbReference type="AlphaFoldDB" id="A0A232EX14"/>